<keyword evidence="1" id="KW-0812">Transmembrane</keyword>
<sequence>MLQINRSTGFTLIELIVGIIVLAISFTVITRLVMPASVQSASQIHQIRAAELGQSLMNEILSKAFDQNSDHVGGIVRCGQTVPVVIPAAPACTAPGLLDNEEGGNREDFNDVDDYHGLNESGVNIENALGDPMGSLYSGYNVSISVFYDSNYDGVNDGAVGLAKLVSITVTTPSDEQVKFATYKVNF</sequence>
<keyword evidence="1" id="KW-0472">Membrane</keyword>
<organism evidence="2 3">
    <name type="scientific">Thalassotalea algicola</name>
    <dbReference type="NCBI Taxonomy" id="2716224"/>
    <lineage>
        <taxon>Bacteria</taxon>
        <taxon>Pseudomonadati</taxon>
        <taxon>Pseudomonadota</taxon>
        <taxon>Gammaproteobacteria</taxon>
        <taxon>Alteromonadales</taxon>
        <taxon>Colwelliaceae</taxon>
        <taxon>Thalassotalea</taxon>
    </lineage>
</organism>
<dbReference type="RefSeq" id="WP_169075262.1">
    <property type="nucleotide sequence ID" value="NZ_JABBXH010000003.1"/>
</dbReference>
<dbReference type="InterPro" id="IPR012902">
    <property type="entry name" value="N_methyl_site"/>
</dbReference>
<evidence type="ECO:0000256" key="1">
    <source>
        <dbReference type="SAM" id="Phobius"/>
    </source>
</evidence>
<dbReference type="AlphaFoldDB" id="A0A7Y0LD19"/>
<keyword evidence="3" id="KW-1185">Reference proteome</keyword>
<proteinExistence type="predicted"/>
<keyword evidence="1" id="KW-1133">Transmembrane helix</keyword>
<dbReference type="EMBL" id="JABBXH010000003">
    <property type="protein sequence ID" value="NMP31934.1"/>
    <property type="molecule type" value="Genomic_DNA"/>
</dbReference>
<name>A0A7Y0LD19_9GAMM</name>
<gene>
    <name evidence="2" type="ORF">HII17_10180</name>
</gene>
<evidence type="ECO:0000313" key="3">
    <source>
        <dbReference type="Proteomes" id="UP000568664"/>
    </source>
</evidence>
<comment type="caution">
    <text evidence="2">The sequence shown here is derived from an EMBL/GenBank/DDBJ whole genome shotgun (WGS) entry which is preliminary data.</text>
</comment>
<accession>A0A7Y0LD19</accession>
<dbReference type="PROSITE" id="PS00409">
    <property type="entry name" value="PROKAR_NTER_METHYL"/>
    <property type="match status" value="1"/>
</dbReference>
<evidence type="ECO:0000313" key="2">
    <source>
        <dbReference type="EMBL" id="NMP31934.1"/>
    </source>
</evidence>
<dbReference type="Proteomes" id="UP000568664">
    <property type="component" value="Unassembled WGS sequence"/>
</dbReference>
<dbReference type="Pfam" id="PF07963">
    <property type="entry name" value="N_methyl"/>
    <property type="match status" value="1"/>
</dbReference>
<protein>
    <submittedName>
        <fullName evidence="2">Type II secretion system protein</fullName>
    </submittedName>
</protein>
<feature type="transmembrane region" description="Helical" evidence="1">
    <location>
        <begin position="12"/>
        <end position="34"/>
    </location>
</feature>
<reference evidence="2 3" key="1">
    <citation type="submission" date="2020-04" db="EMBL/GenBank/DDBJ databases">
        <title>Thalassotalea sp. M1531, isolated from the surface of marine red alga.</title>
        <authorList>
            <person name="Pang L."/>
            <person name="Lu D.-C."/>
        </authorList>
    </citation>
    <scope>NUCLEOTIDE SEQUENCE [LARGE SCALE GENOMIC DNA]</scope>
    <source>
        <strain evidence="2 3">M1531</strain>
    </source>
</reference>
<dbReference type="NCBIfam" id="TIGR02532">
    <property type="entry name" value="IV_pilin_GFxxxE"/>
    <property type="match status" value="1"/>
</dbReference>